<dbReference type="SMART" id="SM00256">
    <property type="entry name" value="FBOX"/>
    <property type="match status" value="1"/>
</dbReference>
<dbReference type="InterPro" id="IPR001810">
    <property type="entry name" value="F-box_dom"/>
</dbReference>
<dbReference type="Proteomes" id="UP000266723">
    <property type="component" value="Unassembled WGS sequence"/>
</dbReference>
<dbReference type="InterPro" id="IPR006527">
    <property type="entry name" value="F-box-assoc_dom_typ1"/>
</dbReference>
<name>A0ABQ7BV50_BRACR</name>
<dbReference type="InterPro" id="IPR050796">
    <property type="entry name" value="SCF_F-box_component"/>
</dbReference>
<protein>
    <recommendedName>
        <fullName evidence="1">F-box domain-containing protein</fullName>
    </recommendedName>
</protein>
<feature type="domain" description="F-box" evidence="1">
    <location>
        <begin position="5"/>
        <end position="52"/>
    </location>
</feature>
<proteinExistence type="predicted"/>
<comment type="caution">
    <text evidence="2">The sequence shown here is derived from an EMBL/GenBank/DDBJ whole genome shotgun (WGS) entry which is preliminary data.</text>
</comment>
<dbReference type="PANTHER" id="PTHR31672:SF13">
    <property type="entry name" value="F-BOX PROTEIN CPR30-LIKE"/>
    <property type="match status" value="1"/>
</dbReference>
<dbReference type="CDD" id="cd22157">
    <property type="entry name" value="F-box_AtFBW1-like"/>
    <property type="match status" value="1"/>
</dbReference>
<evidence type="ECO:0000313" key="2">
    <source>
        <dbReference type="EMBL" id="KAF3543729.1"/>
    </source>
</evidence>
<evidence type="ECO:0000313" key="3">
    <source>
        <dbReference type="Proteomes" id="UP000266723"/>
    </source>
</evidence>
<dbReference type="SUPFAM" id="SSF81383">
    <property type="entry name" value="F-box domain"/>
    <property type="match status" value="1"/>
</dbReference>
<evidence type="ECO:0000259" key="1">
    <source>
        <dbReference type="PROSITE" id="PS50181"/>
    </source>
</evidence>
<dbReference type="Gene3D" id="1.20.1280.50">
    <property type="match status" value="1"/>
</dbReference>
<keyword evidence="3" id="KW-1185">Reference proteome</keyword>
<sequence>MASLNTSWSLLPFDLVENILYRLPVASLVQFKSTCKKWCALLINKRFIYKHLDLSREGFIRVQDHKSFQVINLETLDLSSLQGPDDIDLMIHCDRLLLCRFDNKDTNLVVWNPFLSRVKWIELSSSYTGPPGGIYGFGYDNVSRDNYKILRFKRELEYEVVEIYEFKSQLWRRVDYSCAYYWYTCYTCHVSMNGNMYWYAGFGEDRLSLLSEHKDETMIQVWVTNKVTDEIVSWRKYFNVTYEIVTRSKYFNVFPPCLSILSTSNFPTYFIHKTNRIMLWYEKEDHQDENIYVNLYKIGGGEVKKLVETGRHRRWDMCDVPKLCYVFVPNLVPVPE</sequence>
<accession>A0ABQ7BV50</accession>
<gene>
    <name evidence="2" type="ORF">DY000_02004973</name>
</gene>
<dbReference type="PANTHER" id="PTHR31672">
    <property type="entry name" value="BNACNNG10540D PROTEIN"/>
    <property type="match status" value="1"/>
</dbReference>
<organism evidence="2 3">
    <name type="scientific">Brassica cretica</name>
    <name type="common">Mustard</name>
    <dbReference type="NCBI Taxonomy" id="69181"/>
    <lineage>
        <taxon>Eukaryota</taxon>
        <taxon>Viridiplantae</taxon>
        <taxon>Streptophyta</taxon>
        <taxon>Embryophyta</taxon>
        <taxon>Tracheophyta</taxon>
        <taxon>Spermatophyta</taxon>
        <taxon>Magnoliopsida</taxon>
        <taxon>eudicotyledons</taxon>
        <taxon>Gunneridae</taxon>
        <taxon>Pentapetalae</taxon>
        <taxon>rosids</taxon>
        <taxon>malvids</taxon>
        <taxon>Brassicales</taxon>
        <taxon>Brassicaceae</taxon>
        <taxon>Brassiceae</taxon>
        <taxon>Brassica</taxon>
    </lineage>
</organism>
<dbReference type="InterPro" id="IPR036047">
    <property type="entry name" value="F-box-like_dom_sf"/>
</dbReference>
<dbReference type="NCBIfam" id="TIGR01640">
    <property type="entry name" value="F_box_assoc_1"/>
    <property type="match status" value="1"/>
</dbReference>
<dbReference type="Pfam" id="PF07734">
    <property type="entry name" value="FBA_1"/>
    <property type="match status" value="2"/>
</dbReference>
<dbReference type="EMBL" id="QGKV02000832">
    <property type="protein sequence ID" value="KAF3543729.1"/>
    <property type="molecule type" value="Genomic_DNA"/>
</dbReference>
<reference evidence="2 3" key="1">
    <citation type="journal article" date="2020" name="BMC Genomics">
        <title>Intraspecific diversification of the crop wild relative Brassica cretica Lam. using demographic model selection.</title>
        <authorList>
            <person name="Kioukis A."/>
            <person name="Michalopoulou V.A."/>
            <person name="Briers L."/>
            <person name="Pirintsos S."/>
            <person name="Studholme D.J."/>
            <person name="Pavlidis P."/>
            <person name="Sarris P.F."/>
        </authorList>
    </citation>
    <scope>NUCLEOTIDE SEQUENCE [LARGE SCALE GENOMIC DNA]</scope>
    <source>
        <strain evidence="3">cv. PFS-1207/04</strain>
    </source>
</reference>
<dbReference type="PROSITE" id="PS50181">
    <property type="entry name" value="FBOX"/>
    <property type="match status" value="1"/>
</dbReference>
<dbReference type="Pfam" id="PF00646">
    <property type="entry name" value="F-box"/>
    <property type="match status" value="1"/>
</dbReference>
<dbReference type="InterPro" id="IPR017451">
    <property type="entry name" value="F-box-assoc_interact_dom"/>
</dbReference>